<dbReference type="SUPFAM" id="SSF52743">
    <property type="entry name" value="Subtilisin-like"/>
    <property type="match status" value="1"/>
</dbReference>
<dbReference type="Pfam" id="PF00082">
    <property type="entry name" value="Peptidase_S8"/>
    <property type="match status" value="1"/>
</dbReference>
<proteinExistence type="inferred from homology"/>
<keyword evidence="4 7" id="KW-0645">Protease</keyword>
<dbReference type="AlphaFoldDB" id="A0A8X8I2N3"/>
<keyword evidence="9" id="KW-0812">Transmembrane</keyword>
<evidence type="ECO:0000256" key="3">
    <source>
        <dbReference type="ARBA" id="ARBA00022525"/>
    </source>
</evidence>
<protein>
    <submittedName>
        <fullName evidence="11">S8 family peptidase</fullName>
    </submittedName>
</protein>
<dbReference type="Gene3D" id="3.40.50.200">
    <property type="entry name" value="Peptidase S8/S53 domain"/>
    <property type="match status" value="1"/>
</dbReference>
<organism evidence="11 12">
    <name type="scientific">Caldalkalibacillus thermarum (strain TA2.A1)</name>
    <dbReference type="NCBI Taxonomy" id="986075"/>
    <lineage>
        <taxon>Bacteria</taxon>
        <taxon>Bacillati</taxon>
        <taxon>Bacillota</taxon>
        <taxon>Bacilli</taxon>
        <taxon>Bacillales</taxon>
        <taxon>Bacillaceae</taxon>
        <taxon>Caldalkalibacillus</taxon>
    </lineage>
</organism>
<dbReference type="RefSeq" id="WP_222822562.1">
    <property type="nucleotide sequence ID" value="NZ_CP082237.1"/>
</dbReference>
<dbReference type="PROSITE" id="PS00136">
    <property type="entry name" value="SUBTILASE_ASP"/>
    <property type="match status" value="1"/>
</dbReference>
<dbReference type="InterPro" id="IPR051048">
    <property type="entry name" value="Peptidase_S8/S53_subtilisin"/>
</dbReference>
<dbReference type="InterPro" id="IPR022398">
    <property type="entry name" value="Peptidase_S8_His-AS"/>
</dbReference>
<dbReference type="InterPro" id="IPR015500">
    <property type="entry name" value="Peptidase_S8_subtilisin-rel"/>
</dbReference>
<feature type="domain" description="Peptidase S8/S53" evidence="10">
    <location>
        <begin position="337"/>
        <end position="580"/>
    </location>
</feature>
<dbReference type="GO" id="GO:0005576">
    <property type="term" value="C:extracellular region"/>
    <property type="evidence" value="ECO:0007669"/>
    <property type="project" value="UniProtKB-SubCell"/>
</dbReference>
<name>A0A8X8I2N3_CALTT</name>
<dbReference type="GO" id="GO:0006508">
    <property type="term" value="P:proteolysis"/>
    <property type="evidence" value="ECO:0007669"/>
    <property type="project" value="UniProtKB-KW"/>
</dbReference>
<evidence type="ECO:0000313" key="12">
    <source>
        <dbReference type="Proteomes" id="UP000825179"/>
    </source>
</evidence>
<dbReference type="PROSITE" id="PS00138">
    <property type="entry name" value="SUBTILASE_SER"/>
    <property type="match status" value="1"/>
</dbReference>
<dbReference type="InterPro" id="IPR036852">
    <property type="entry name" value="Peptidase_S8/S53_dom_sf"/>
</dbReference>
<dbReference type="CDD" id="cd07484">
    <property type="entry name" value="Peptidases_S8_Thermitase_like"/>
    <property type="match status" value="1"/>
</dbReference>
<evidence type="ECO:0000256" key="4">
    <source>
        <dbReference type="ARBA" id="ARBA00022670"/>
    </source>
</evidence>
<dbReference type="PROSITE" id="PS51892">
    <property type="entry name" value="SUBTILASE"/>
    <property type="match status" value="1"/>
</dbReference>
<evidence type="ECO:0000259" key="10">
    <source>
        <dbReference type="Pfam" id="PF00082"/>
    </source>
</evidence>
<comment type="subcellular location">
    <subcellularLocation>
        <location evidence="1">Secreted</location>
    </subcellularLocation>
</comment>
<feature type="active site" description="Charge relay system" evidence="7">
    <location>
        <position position="532"/>
    </location>
</feature>
<evidence type="ECO:0000313" key="11">
    <source>
        <dbReference type="EMBL" id="QZT32832.1"/>
    </source>
</evidence>
<evidence type="ECO:0000256" key="6">
    <source>
        <dbReference type="ARBA" id="ARBA00022825"/>
    </source>
</evidence>
<dbReference type="PANTHER" id="PTHR43399">
    <property type="entry name" value="SUBTILISIN-RELATED"/>
    <property type="match status" value="1"/>
</dbReference>
<evidence type="ECO:0000256" key="2">
    <source>
        <dbReference type="ARBA" id="ARBA00011073"/>
    </source>
</evidence>
<dbReference type="KEGG" id="cthu:HUR95_10660"/>
<evidence type="ECO:0000256" key="9">
    <source>
        <dbReference type="SAM" id="Phobius"/>
    </source>
</evidence>
<evidence type="ECO:0000256" key="8">
    <source>
        <dbReference type="RuleBase" id="RU003355"/>
    </source>
</evidence>
<keyword evidence="5 7" id="KW-0378">Hydrolase</keyword>
<evidence type="ECO:0000256" key="7">
    <source>
        <dbReference type="PROSITE-ProRule" id="PRU01240"/>
    </source>
</evidence>
<dbReference type="PRINTS" id="PR00723">
    <property type="entry name" value="SUBTILISIN"/>
</dbReference>
<keyword evidence="12" id="KW-1185">Reference proteome</keyword>
<dbReference type="Proteomes" id="UP000825179">
    <property type="component" value="Chromosome"/>
</dbReference>
<dbReference type="InterPro" id="IPR000209">
    <property type="entry name" value="Peptidase_S8/S53_dom"/>
</dbReference>
<sequence length="639" mass="71669">MRVSKRWFYLLGVILLLSVSGVLWLGNQEENLAEEEIQPQISNTERDGILAKDLALTSSLFIQQLAKQLEEWSKLDFSGQTLTQQFEKEIREHPHFHSFGLIKNNHVLVKTDDFPADPFKLIDLNGKSNRTFIYSNPYSRNGKPLMLIACQDDRQQWFVGEVDLAFIRDFIGDMASVADANGHFFIGGEQPDVQVKKKPQQKLHNEERVPEVGWTIVVQSKEDDSNESQAHYREGEVLVKFTSADAADSWLADYRHFKVLRRFQSYCVLKHPERSTAELIQELQQDPSIVNVDPNYIYTKQEATAGNVPNDEFFGPYQWNLSQIKAEAGWDITVGEENVVIAVLDTGVDTRHQDLADKLVEGFNVLDESSDFQDNHGHGSHVAGIAAAVTNNLTGIAGVSWNNTIMPVKVLDQNGAGGLFEVINGIIWATDHGAKVINMSLGDDEHSDLLYDAVRYAYEHDVVLVAAAGNDNVDVPMYPAAYPEVLAVSAVDHLQEKAAFSNYGDYIDVTAPGEHIPSTFINNQYVFMSGTSMAAPHVAGLAGLIRSFNPDLSNREVMDLIRQTADDLGPIGHDPYFGYGRINVYQALDHLSKEKSIEELDAAEKEAPQTFPQQEEQEPPEPVPFVIKWINRLLERIRF</sequence>
<feature type="transmembrane region" description="Helical" evidence="9">
    <location>
        <begin position="7"/>
        <end position="26"/>
    </location>
</feature>
<dbReference type="InterPro" id="IPR034084">
    <property type="entry name" value="Thermitase-like_dom"/>
</dbReference>
<evidence type="ECO:0000256" key="1">
    <source>
        <dbReference type="ARBA" id="ARBA00004613"/>
    </source>
</evidence>
<keyword evidence="9" id="KW-0472">Membrane</keyword>
<accession>A0A8X8I2N3</accession>
<evidence type="ECO:0000256" key="5">
    <source>
        <dbReference type="ARBA" id="ARBA00022801"/>
    </source>
</evidence>
<dbReference type="GO" id="GO:0004252">
    <property type="term" value="F:serine-type endopeptidase activity"/>
    <property type="evidence" value="ECO:0007669"/>
    <property type="project" value="UniProtKB-UniRule"/>
</dbReference>
<dbReference type="InterPro" id="IPR023828">
    <property type="entry name" value="Peptidase_S8_Ser-AS"/>
</dbReference>
<feature type="active site" description="Charge relay system" evidence="7">
    <location>
        <position position="345"/>
    </location>
</feature>
<dbReference type="PANTHER" id="PTHR43399:SF4">
    <property type="entry name" value="CELL WALL-ASSOCIATED PROTEASE"/>
    <property type="match status" value="1"/>
</dbReference>
<dbReference type="EMBL" id="CP082237">
    <property type="protein sequence ID" value="QZT32832.1"/>
    <property type="molecule type" value="Genomic_DNA"/>
</dbReference>
<keyword evidence="9" id="KW-1133">Transmembrane helix</keyword>
<reference evidence="11 12" key="1">
    <citation type="journal article" date="2020" name="Extremophiles">
        <title>Genomic analysis of Caldalkalibacillus thermarum TA2.A1 reveals aerobic alkaliphilic metabolism and evolutionary hallmarks linking alkaliphilic bacteria and plant life.</title>
        <authorList>
            <person name="de Jong S.I."/>
            <person name="van den Broek M.A."/>
            <person name="Merkel A.Y."/>
            <person name="de la Torre Cortes P."/>
            <person name="Kalamorz F."/>
            <person name="Cook G.M."/>
            <person name="van Loosdrecht M.C.M."/>
            <person name="McMillan D.G.G."/>
        </authorList>
    </citation>
    <scope>NUCLEOTIDE SEQUENCE [LARGE SCALE GENOMIC DNA]</scope>
    <source>
        <strain evidence="11 12">TA2.A1</strain>
    </source>
</reference>
<feature type="active site" description="Charge relay system" evidence="7">
    <location>
        <position position="378"/>
    </location>
</feature>
<gene>
    <name evidence="11" type="ORF">HUR95_10660</name>
</gene>
<keyword evidence="6 7" id="KW-0720">Serine protease</keyword>
<comment type="similarity">
    <text evidence="2 7 8">Belongs to the peptidase S8 family.</text>
</comment>
<keyword evidence="3" id="KW-0964">Secreted</keyword>
<dbReference type="PROSITE" id="PS00137">
    <property type="entry name" value="SUBTILASE_HIS"/>
    <property type="match status" value="1"/>
</dbReference>
<dbReference type="InterPro" id="IPR023827">
    <property type="entry name" value="Peptidase_S8_Asp-AS"/>
</dbReference>